<dbReference type="PANTHER" id="PTHR30537">
    <property type="entry name" value="HTH-TYPE TRANSCRIPTIONAL REGULATOR"/>
    <property type="match status" value="1"/>
</dbReference>
<keyword evidence="7" id="KW-1185">Reference proteome</keyword>
<feature type="domain" description="HTH lysR-type" evidence="5">
    <location>
        <begin position="4"/>
        <end position="61"/>
    </location>
</feature>
<evidence type="ECO:0000256" key="1">
    <source>
        <dbReference type="ARBA" id="ARBA00009437"/>
    </source>
</evidence>
<evidence type="ECO:0000256" key="2">
    <source>
        <dbReference type="ARBA" id="ARBA00023015"/>
    </source>
</evidence>
<reference evidence="6" key="2">
    <citation type="submission" date="2021-01" db="EMBL/GenBank/DDBJ databases">
        <authorList>
            <person name="Mieszkin S."/>
            <person name="Pouder E."/>
            <person name="Alain K."/>
        </authorList>
    </citation>
    <scope>NUCLEOTIDE SEQUENCE</scope>
    <source>
        <strain evidence="6">HW T2.11</strain>
    </source>
</reference>
<dbReference type="InterPro" id="IPR058163">
    <property type="entry name" value="LysR-type_TF_proteobact-type"/>
</dbReference>
<evidence type="ECO:0000313" key="7">
    <source>
        <dbReference type="Proteomes" id="UP000708298"/>
    </source>
</evidence>
<keyword evidence="4" id="KW-0804">Transcription</keyword>
<keyword evidence="2" id="KW-0805">Transcription regulation</keyword>
<evidence type="ECO:0000256" key="3">
    <source>
        <dbReference type="ARBA" id="ARBA00023125"/>
    </source>
</evidence>
<dbReference type="FunFam" id="1.10.10.10:FF:000001">
    <property type="entry name" value="LysR family transcriptional regulator"/>
    <property type="match status" value="1"/>
</dbReference>
<proteinExistence type="inferred from homology"/>
<dbReference type="AlphaFoldDB" id="A0A964DZC1"/>
<dbReference type="InterPro" id="IPR036390">
    <property type="entry name" value="WH_DNA-bd_sf"/>
</dbReference>
<dbReference type="EMBL" id="JAESVB010000005">
    <property type="protein sequence ID" value="MCB8876330.1"/>
    <property type="molecule type" value="Genomic_DNA"/>
</dbReference>
<dbReference type="InterPro" id="IPR005119">
    <property type="entry name" value="LysR_subst-bd"/>
</dbReference>
<comment type="caution">
    <text evidence="6">The sequence shown here is derived from an EMBL/GenBank/DDBJ whole genome shotgun (WGS) entry which is preliminary data.</text>
</comment>
<sequence length="312" mass="33402">MSLPDLEAWAIFAKVAETGSFAGAAADLGITGPTVSKAIARLEARFEEKLIHRTSRRFALTETGRVLAVRAAQILAEGEAVEAEAQAKSARPRGRIRLAAPMSFGLRHVAPALPDFLAEYPDISVDLHLDDRLTDLVAGAIDVALRIADLPDSGLVARRLCPVRRHVVASPAYVARYGKPARPRDLSQHRCFGYSNLASGNVWHFRHSGDGVEEAVSVTPRFSANNAEALTAALEAGEGLALQPDFIVWDAIAAGRLTALLPDWDSPSLALHLVTPAGGPRPLRTQVLVDFLVGRFAHGAAPWTQARLAQAV</sequence>
<gene>
    <name evidence="6" type="ORF">ASILVAE211_14145</name>
</gene>
<dbReference type="SUPFAM" id="SSF46785">
    <property type="entry name" value="Winged helix' DNA-binding domain"/>
    <property type="match status" value="1"/>
</dbReference>
<dbReference type="Gene3D" id="1.10.10.10">
    <property type="entry name" value="Winged helix-like DNA-binding domain superfamily/Winged helix DNA-binding domain"/>
    <property type="match status" value="1"/>
</dbReference>
<dbReference type="PROSITE" id="PS50931">
    <property type="entry name" value="HTH_LYSR"/>
    <property type="match status" value="1"/>
</dbReference>
<dbReference type="SUPFAM" id="SSF53850">
    <property type="entry name" value="Periplasmic binding protein-like II"/>
    <property type="match status" value="1"/>
</dbReference>
<organism evidence="6 7">
    <name type="scientific">Acidisoma silvae</name>
    <dbReference type="NCBI Taxonomy" id="2802396"/>
    <lineage>
        <taxon>Bacteria</taxon>
        <taxon>Pseudomonadati</taxon>
        <taxon>Pseudomonadota</taxon>
        <taxon>Alphaproteobacteria</taxon>
        <taxon>Acetobacterales</taxon>
        <taxon>Acidocellaceae</taxon>
        <taxon>Acidisoma</taxon>
    </lineage>
</organism>
<keyword evidence="3" id="KW-0238">DNA-binding</keyword>
<reference evidence="6" key="1">
    <citation type="journal article" date="2021" name="Microorganisms">
        <title>Acidisoma silvae sp. nov. and Acidisomacellulosilytica sp. nov., Two Acidophilic Bacteria Isolated from Decaying Wood, Hydrolyzing Cellulose and Producing Poly-3-hydroxybutyrate.</title>
        <authorList>
            <person name="Mieszkin S."/>
            <person name="Pouder E."/>
            <person name="Uroz S."/>
            <person name="Simon-Colin C."/>
            <person name="Alain K."/>
        </authorList>
    </citation>
    <scope>NUCLEOTIDE SEQUENCE</scope>
    <source>
        <strain evidence="6">HW T2.11</strain>
    </source>
</reference>
<dbReference type="GO" id="GO:0043565">
    <property type="term" value="F:sequence-specific DNA binding"/>
    <property type="evidence" value="ECO:0007669"/>
    <property type="project" value="TreeGrafter"/>
</dbReference>
<dbReference type="GO" id="GO:0006351">
    <property type="term" value="P:DNA-templated transcription"/>
    <property type="evidence" value="ECO:0007669"/>
    <property type="project" value="TreeGrafter"/>
</dbReference>
<dbReference type="RefSeq" id="WP_227321980.1">
    <property type="nucleotide sequence ID" value="NZ_JAESVB010000005.1"/>
</dbReference>
<dbReference type="GO" id="GO:0003700">
    <property type="term" value="F:DNA-binding transcription factor activity"/>
    <property type="evidence" value="ECO:0007669"/>
    <property type="project" value="InterPro"/>
</dbReference>
<dbReference type="InterPro" id="IPR000847">
    <property type="entry name" value="LysR_HTH_N"/>
</dbReference>
<dbReference type="FunFam" id="3.40.190.290:FF:000001">
    <property type="entry name" value="Transcriptional regulator, LysR family"/>
    <property type="match status" value="1"/>
</dbReference>
<name>A0A964DZC1_9PROT</name>
<comment type="similarity">
    <text evidence="1">Belongs to the LysR transcriptional regulatory family.</text>
</comment>
<dbReference type="Pfam" id="PF03466">
    <property type="entry name" value="LysR_substrate"/>
    <property type="match status" value="1"/>
</dbReference>
<protein>
    <submittedName>
        <fullName evidence="6">LysR family transcriptional regulator</fullName>
    </submittedName>
</protein>
<dbReference type="Gene3D" id="3.40.190.290">
    <property type="match status" value="1"/>
</dbReference>
<dbReference type="Proteomes" id="UP000708298">
    <property type="component" value="Unassembled WGS sequence"/>
</dbReference>
<dbReference type="InterPro" id="IPR036388">
    <property type="entry name" value="WH-like_DNA-bd_sf"/>
</dbReference>
<evidence type="ECO:0000313" key="6">
    <source>
        <dbReference type="EMBL" id="MCB8876330.1"/>
    </source>
</evidence>
<evidence type="ECO:0000256" key="4">
    <source>
        <dbReference type="ARBA" id="ARBA00023163"/>
    </source>
</evidence>
<dbReference type="CDD" id="cd08422">
    <property type="entry name" value="PBP2_CrgA_like"/>
    <property type="match status" value="1"/>
</dbReference>
<evidence type="ECO:0000259" key="5">
    <source>
        <dbReference type="PROSITE" id="PS50931"/>
    </source>
</evidence>
<dbReference type="Pfam" id="PF00126">
    <property type="entry name" value="HTH_1"/>
    <property type="match status" value="1"/>
</dbReference>
<accession>A0A964DZC1</accession>
<dbReference type="PANTHER" id="PTHR30537:SF5">
    <property type="entry name" value="HTH-TYPE TRANSCRIPTIONAL ACTIVATOR TTDR-RELATED"/>
    <property type="match status" value="1"/>
</dbReference>